<dbReference type="PROSITE" id="PS50893">
    <property type="entry name" value="ABC_TRANSPORTER_2"/>
    <property type="match status" value="1"/>
</dbReference>
<sequence>MSAITIEHLGLRYHDGTVGVEGIDLDIADGEFVVLVGPSGSGKTTLLRTVAGFLKPTAGSISIGPDVVASERVSTPPESRRLGMVFQQHALWPHRTVGRNVSYPLELAKTSKAERTKKVADVLELVGLPGLEKRDPATLSGGQRQRVALARALVSSPRALLLDEALSALDEPLRDRLRLELRALTRAAGLTVVHVTHDRTEALALADRVVVLDHGTIAQVGTPEDVVRAPKSAFVARFLSDATLVDGTVAHGTFTSGSLTLASDGTGPGTLAVLPTDIEIVSDGDISGTVTSSLFGRDASDVLVRSGDVDFRCSVRGPRPQVGDAVTLTVRRSFFYAH</sequence>
<dbReference type="EMBL" id="JAPWIJ010000001">
    <property type="protein sequence ID" value="MCZ4517085.1"/>
    <property type="molecule type" value="Genomic_DNA"/>
</dbReference>
<name>A0ABT4MAK7_9NOCA</name>
<dbReference type="InterPro" id="IPR003593">
    <property type="entry name" value="AAA+_ATPase"/>
</dbReference>
<keyword evidence="1" id="KW-0813">Transport</keyword>
<dbReference type="InterPro" id="IPR027417">
    <property type="entry name" value="P-loop_NTPase"/>
</dbReference>
<dbReference type="PANTHER" id="PTHR42781:SF4">
    <property type="entry name" value="SPERMIDINE_PUTRESCINE IMPORT ATP-BINDING PROTEIN POTA"/>
    <property type="match status" value="1"/>
</dbReference>
<evidence type="ECO:0000256" key="2">
    <source>
        <dbReference type="ARBA" id="ARBA00022741"/>
    </source>
</evidence>
<proteinExistence type="predicted"/>
<protein>
    <submittedName>
        <fullName evidence="5">ABC transporter ATP-binding protein</fullName>
    </submittedName>
</protein>
<gene>
    <name evidence="5" type="ORF">O4220_01060</name>
</gene>
<evidence type="ECO:0000256" key="3">
    <source>
        <dbReference type="ARBA" id="ARBA00022840"/>
    </source>
</evidence>
<keyword evidence="6" id="KW-1185">Reference proteome</keyword>
<dbReference type="Proteomes" id="UP001081071">
    <property type="component" value="Unassembled WGS sequence"/>
</dbReference>
<evidence type="ECO:0000259" key="4">
    <source>
        <dbReference type="PROSITE" id="PS50893"/>
    </source>
</evidence>
<dbReference type="PANTHER" id="PTHR42781">
    <property type="entry name" value="SPERMIDINE/PUTRESCINE IMPORT ATP-BINDING PROTEIN POTA"/>
    <property type="match status" value="1"/>
</dbReference>
<dbReference type="PROSITE" id="PS00211">
    <property type="entry name" value="ABC_TRANSPORTER_1"/>
    <property type="match status" value="1"/>
</dbReference>
<feature type="domain" description="ABC transporter" evidence="4">
    <location>
        <begin position="4"/>
        <end position="239"/>
    </location>
</feature>
<comment type="caution">
    <text evidence="5">The sequence shown here is derived from an EMBL/GenBank/DDBJ whole genome shotgun (WGS) entry which is preliminary data.</text>
</comment>
<dbReference type="InterPro" id="IPR017871">
    <property type="entry name" value="ABC_transporter-like_CS"/>
</dbReference>
<dbReference type="RefSeq" id="WP_269601704.1">
    <property type="nucleotide sequence ID" value="NZ_JAPWIJ010000001.1"/>
</dbReference>
<dbReference type="GO" id="GO:0005524">
    <property type="term" value="F:ATP binding"/>
    <property type="evidence" value="ECO:0007669"/>
    <property type="project" value="UniProtKB-KW"/>
</dbReference>
<dbReference type="InterPro" id="IPR003439">
    <property type="entry name" value="ABC_transporter-like_ATP-bd"/>
</dbReference>
<dbReference type="SMART" id="SM00382">
    <property type="entry name" value="AAA"/>
    <property type="match status" value="1"/>
</dbReference>
<evidence type="ECO:0000256" key="1">
    <source>
        <dbReference type="ARBA" id="ARBA00022448"/>
    </source>
</evidence>
<dbReference type="Pfam" id="PF00005">
    <property type="entry name" value="ABC_tran"/>
    <property type="match status" value="1"/>
</dbReference>
<accession>A0ABT4MAK7</accession>
<evidence type="ECO:0000313" key="6">
    <source>
        <dbReference type="Proteomes" id="UP001081071"/>
    </source>
</evidence>
<reference evidence="5" key="1">
    <citation type="submission" date="2022-12" db="EMBL/GenBank/DDBJ databases">
        <authorList>
            <person name="Krivoruchko A.V."/>
            <person name="Elkin A."/>
        </authorList>
    </citation>
    <scope>NUCLEOTIDE SEQUENCE</scope>
    <source>
        <strain evidence="5">IEGM 1391</strain>
    </source>
</reference>
<dbReference type="InterPro" id="IPR050093">
    <property type="entry name" value="ABC_SmlMolc_Importer"/>
</dbReference>
<evidence type="ECO:0000313" key="5">
    <source>
        <dbReference type="EMBL" id="MCZ4517085.1"/>
    </source>
</evidence>
<keyword evidence="2" id="KW-0547">Nucleotide-binding</keyword>
<organism evidence="5 6">
    <name type="scientific">Rhodococcus ruber</name>
    <dbReference type="NCBI Taxonomy" id="1830"/>
    <lineage>
        <taxon>Bacteria</taxon>
        <taxon>Bacillati</taxon>
        <taxon>Actinomycetota</taxon>
        <taxon>Actinomycetes</taxon>
        <taxon>Mycobacteriales</taxon>
        <taxon>Nocardiaceae</taxon>
        <taxon>Rhodococcus</taxon>
    </lineage>
</organism>
<keyword evidence="3 5" id="KW-0067">ATP-binding</keyword>
<dbReference type="Gene3D" id="3.40.50.300">
    <property type="entry name" value="P-loop containing nucleotide triphosphate hydrolases"/>
    <property type="match status" value="1"/>
</dbReference>
<dbReference type="SUPFAM" id="SSF52540">
    <property type="entry name" value="P-loop containing nucleoside triphosphate hydrolases"/>
    <property type="match status" value="1"/>
</dbReference>